<gene>
    <name evidence="2" type="ORF">MNBD_NITROSPINAE03-1113</name>
</gene>
<dbReference type="InterPro" id="IPR042095">
    <property type="entry name" value="SUMF_sf"/>
</dbReference>
<sequence>MNRVREFKVVKAGFLLVFILIVSGCKGKDETYKVQTLRSMDGKTSITFISSEKVKWKEGDGPEIEAEYENVGKNMLRVEIKQKGKEKTMTFSIAPEGLEDKQGNFLYSEFALVNKKKEMASVKKEEERLNSGEFKEIVKKYEALLVPVKGGCFQMGDTFNEGEVDEAPPHKACLDDFQIDKYEVTQQAYLEVMRSNPSAHTDCMDCPVDKTTWMDAEKFCKTIGKRLPTEAEWEYAAREGGKDVRYGFGKNEISKNDANYDSEKSMPVGKFAPNALGIYDMSGNVYEWALDFYSREYYKNSPEKNPKYVESGRLRVLRGGSWNHDAEYLRSSSRFSSSPFYKSKYIGFRCAK</sequence>
<dbReference type="Pfam" id="PF03781">
    <property type="entry name" value="FGE-sulfatase"/>
    <property type="match status" value="1"/>
</dbReference>
<feature type="domain" description="Sulfatase-modifying factor enzyme-like" evidence="1">
    <location>
        <begin position="145"/>
        <end position="352"/>
    </location>
</feature>
<dbReference type="SUPFAM" id="SSF56436">
    <property type="entry name" value="C-type lectin-like"/>
    <property type="match status" value="1"/>
</dbReference>
<proteinExistence type="predicted"/>
<protein>
    <submittedName>
        <fullName evidence="2">Sulfatase-modifying factor protein</fullName>
    </submittedName>
</protein>
<evidence type="ECO:0000313" key="2">
    <source>
        <dbReference type="EMBL" id="VAX17933.1"/>
    </source>
</evidence>
<dbReference type="PANTHER" id="PTHR23150">
    <property type="entry name" value="SULFATASE MODIFYING FACTOR 1, 2"/>
    <property type="match status" value="1"/>
</dbReference>
<dbReference type="PROSITE" id="PS51257">
    <property type="entry name" value="PROKAR_LIPOPROTEIN"/>
    <property type="match status" value="1"/>
</dbReference>
<dbReference type="GO" id="GO:0120147">
    <property type="term" value="F:formylglycine-generating oxidase activity"/>
    <property type="evidence" value="ECO:0007669"/>
    <property type="project" value="TreeGrafter"/>
</dbReference>
<reference evidence="2" key="1">
    <citation type="submission" date="2018-06" db="EMBL/GenBank/DDBJ databases">
        <authorList>
            <person name="Zhirakovskaya E."/>
        </authorList>
    </citation>
    <scope>NUCLEOTIDE SEQUENCE</scope>
</reference>
<dbReference type="AlphaFoldDB" id="A0A3B1C028"/>
<accession>A0A3B1C028</accession>
<name>A0A3B1C028_9ZZZZ</name>
<evidence type="ECO:0000259" key="1">
    <source>
        <dbReference type="Pfam" id="PF03781"/>
    </source>
</evidence>
<dbReference type="InterPro" id="IPR005532">
    <property type="entry name" value="SUMF_dom"/>
</dbReference>
<dbReference type="InterPro" id="IPR016187">
    <property type="entry name" value="CTDL_fold"/>
</dbReference>
<dbReference type="EMBL" id="UOGB01000094">
    <property type="protein sequence ID" value="VAX17933.1"/>
    <property type="molecule type" value="Genomic_DNA"/>
</dbReference>
<dbReference type="PANTHER" id="PTHR23150:SF19">
    <property type="entry name" value="FORMYLGLYCINE-GENERATING ENZYME"/>
    <property type="match status" value="1"/>
</dbReference>
<dbReference type="Gene3D" id="3.90.1580.10">
    <property type="entry name" value="paralog of FGE (formylglycine-generating enzyme)"/>
    <property type="match status" value="1"/>
</dbReference>
<organism evidence="2">
    <name type="scientific">hydrothermal vent metagenome</name>
    <dbReference type="NCBI Taxonomy" id="652676"/>
    <lineage>
        <taxon>unclassified sequences</taxon>
        <taxon>metagenomes</taxon>
        <taxon>ecological metagenomes</taxon>
    </lineage>
</organism>
<dbReference type="InterPro" id="IPR051043">
    <property type="entry name" value="Sulfatase_Mod_Factor_Kinase"/>
</dbReference>